<keyword evidence="1" id="KW-0040">ANK repeat</keyword>
<reference evidence="5 6" key="1">
    <citation type="submission" date="2024-05" db="EMBL/GenBank/DDBJ databases">
        <title>A draft genome resource for the thread blight pathogen Marasmius tenuissimus strain MS-2.</title>
        <authorList>
            <person name="Yulfo-Soto G.E."/>
            <person name="Baruah I.K."/>
            <person name="Amoako-Attah I."/>
            <person name="Bukari Y."/>
            <person name="Meinhardt L.W."/>
            <person name="Bailey B.A."/>
            <person name="Cohen S.P."/>
        </authorList>
    </citation>
    <scope>NUCLEOTIDE SEQUENCE [LARGE SCALE GENOMIC DNA]</scope>
    <source>
        <strain evidence="5 6">MS-2</strain>
    </source>
</reference>
<comment type="caution">
    <text evidence="5">The sequence shown here is derived from an EMBL/GenBank/DDBJ whole genome shotgun (WGS) entry which is preliminary data.</text>
</comment>
<feature type="compositionally biased region" description="Pro residues" evidence="3">
    <location>
        <begin position="354"/>
        <end position="366"/>
    </location>
</feature>
<dbReference type="Gene3D" id="1.25.40.20">
    <property type="entry name" value="Ankyrin repeat-containing domain"/>
    <property type="match status" value="1"/>
</dbReference>
<dbReference type="InterPro" id="IPR000571">
    <property type="entry name" value="Znf_CCCH"/>
</dbReference>
<name>A0ABR3ACV9_9AGAR</name>
<keyword evidence="6" id="KW-1185">Reference proteome</keyword>
<evidence type="ECO:0000313" key="5">
    <source>
        <dbReference type="EMBL" id="KAL0071775.1"/>
    </source>
</evidence>
<feature type="compositionally biased region" description="Low complexity" evidence="3">
    <location>
        <begin position="344"/>
        <end position="353"/>
    </location>
</feature>
<dbReference type="Pfam" id="PF00023">
    <property type="entry name" value="Ank"/>
    <property type="match status" value="1"/>
</dbReference>
<feature type="compositionally biased region" description="Polar residues" evidence="3">
    <location>
        <begin position="480"/>
        <end position="489"/>
    </location>
</feature>
<keyword evidence="2" id="KW-0479">Metal-binding</keyword>
<feature type="region of interest" description="Disordered" evidence="3">
    <location>
        <begin position="108"/>
        <end position="165"/>
    </location>
</feature>
<dbReference type="PROSITE" id="PS50103">
    <property type="entry name" value="ZF_C3H1"/>
    <property type="match status" value="2"/>
</dbReference>
<dbReference type="SUPFAM" id="SSF48403">
    <property type="entry name" value="Ankyrin repeat"/>
    <property type="match status" value="1"/>
</dbReference>
<evidence type="ECO:0000256" key="1">
    <source>
        <dbReference type="PROSITE-ProRule" id="PRU00023"/>
    </source>
</evidence>
<sequence>MVSALVAAAAEGRRENVLEILSENTSIDINGKGNVRSSKRLVQRRDAQEFTNLIADEQGATAIVEAVKNGHVEVVRVLIEKGADPTLAFEYTQDLSMLELLNQNRAYPPQNQEKSYYPPAPPPAGPAGYPYYQPHPLPDGAVFYPPPHHDPHHPSNSAGGPGNLPPPEIARMIPCRYFPACRYGSSCMFAHPQGPYFQGPLPPPAQYPAPYDPMSPQPYSPNYYPMSPPAFQPPPPPQANGVPMNTLPSSPPPPMTQGPPSSEMTPPPAHFSPNGAPVQLPYQPMVGPAPYPPHPGQPGGLPMGAPHVPPVYHQSPPQGPPQSPQAMYNGVPNGVPPPPPPAPFGMQPNGPASYPGPVPVPYPDPSGPAVKSPPLNPQSDNFPPLGPPPARDTLGPRRGAGRRGSFGIRSKPPCLFFPAGKCKNGDDCRFPHILPDNPSVPQQYFSSRGGAPRVPRGHMNGNAGGFGALEQKMSNLSVRDTPRTQNGNELNGKIDNRPRNGFGYKNSPNSVAPQMNGKRPFPLKQRLPNADDFPVLAGSTTPPSAKVVNGYFSSQNGPTAAQILQAPAPARSISSNATRTASPDSTSSAKDFRPEVNGATIPSTAPSELPKPVAAPKLPISFAAITASAPSSVPEAAVEVSVSA</sequence>
<feature type="domain" description="C3H1-type" evidence="4">
    <location>
        <begin position="408"/>
        <end position="435"/>
    </location>
</feature>
<feature type="zinc finger region" description="C3H1-type" evidence="2">
    <location>
        <begin position="169"/>
        <end position="194"/>
    </location>
</feature>
<dbReference type="SMART" id="SM00248">
    <property type="entry name" value="ANK"/>
    <property type="match status" value="1"/>
</dbReference>
<keyword evidence="2" id="KW-0863">Zinc-finger</keyword>
<feature type="compositionally biased region" description="Pro residues" evidence="3">
    <location>
        <begin position="226"/>
        <end position="238"/>
    </location>
</feature>
<evidence type="ECO:0000256" key="2">
    <source>
        <dbReference type="PROSITE-ProRule" id="PRU00723"/>
    </source>
</evidence>
<dbReference type="Proteomes" id="UP001437256">
    <property type="component" value="Unassembled WGS sequence"/>
</dbReference>
<dbReference type="SMART" id="SM00356">
    <property type="entry name" value="ZnF_C3H1"/>
    <property type="match status" value="2"/>
</dbReference>
<proteinExistence type="predicted"/>
<dbReference type="Gene3D" id="4.10.1000.10">
    <property type="entry name" value="Zinc finger, CCCH-type"/>
    <property type="match status" value="1"/>
</dbReference>
<feature type="compositionally biased region" description="Pro residues" evidence="3">
    <location>
        <begin position="287"/>
        <end position="296"/>
    </location>
</feature>
<feature type="region of interest" description="Disordered" evidence="3">
    <location>
        <begin position="222"/>
        <end position="410"/>
    </location>
</feature>
<feature type="compositionally biased region" description="Pro residues" evidence="3">
    <location>
        <begin position="334"/>
        <end position="343"/>
    </location>
</feature>
<feature type="region of interest" description="Disordered" evidence="3">
    <location>
        <begin position="480"/>
        <end position="515"/>
    </location>
</feature>
<evidence type="ECO:0000313" key="6">
    <source>
        <dbReference type="Proteomes" id="UP001437256"/>
    </source>
</evidence>
<feature type="zinc finger region" description="C3H1-type" evidence="2">
    <location>
        <begin position="408"/>
        <end position="435"/>
    </location>
</feature>
<keyword evidence="2" id="KW-0862">Zinc</keyword>
<feature type="repeat" description="ANK" evidence="1">
    <location>
        <begin position="58"/>
        <end position="90"/>
    </location>
</feature>
<feature type="domain" description="C3H1-type" evidence="4">
    <location>
        <begin position="169"/>
        <end position="194"/>
    </location>
</feature>
<organism evidence="5 6">
    <name type="scientific">Marasmius tenuissimus</name>
    <dbReference type="NCBI Taxonomy" id="585030"/>
    <lineage>
        <taxon>Eukaryota</taxon>
        <taxon>Fungi</taxon>
        <taxon>Dikarya</taxon>
        <taxon>Basidiomycota</taxon>
        <taxon>Agaricomycotina</taxon>
        <taxon>Agaricomycetes</taxon>
        <taxon>Agaricomycetidae</taxon>
        <taxon>Agaricales</taxon>
        <taxon>Marasmiineae</taxon>
        <taxon>Marasmiaceae</taxon>
        <taxon>Marasmius</taxon>
    </lineage>
</organism>
<evidence type="ECO:0000256" key="3">
    <source>
        <dbReference type="SAM" id="MobiDB-lite"/>
    </source>
</evidence>
<dbReference type="PROSITE" id="PS50297">
    <property type="entry name" value="ANK_REP_REGION"/>
    <property type="match status" value="1"/>
</dbReference>
<feature type="region of interest" description="Disordered" evidence="3">
    <location>
        <begin position="570"/>
        <end position="612"/>
    </location>
</feature>
<gene>
    <name evidence="5" type="ORF">AAF712_000697</name>
</gene>
<dbReference type="EMBL" id="JBBXMP010000002">
    <property type="protein sequence ID" value="KAL0071775.1"/>
    <property type="molecule type" value="Genomic_DNA"/>
</dbReference>
<dbReference type="PROSITE" id="PS50088">
    <property type="entry name" value="ANK_REPEAT"/>
    <property type="match status" value="1"/>
</dbReference>
<dbReference type="Pfam" id="PF14608">
    <property type="entry name" value="zf-CCCH_2"/>
    <property type="match status" value="2"/>
</dbReference>
<accession>A0ABR3ACV9</accession>
<dbReference type="InterPro" id="IPR002110">
    <property type="entry name" value="Ankyrin_rpt"/>
</dbReference>
<protein>
    <recommendedName>
        <fullName evidence="4">C3H1-type domain-containing protein</fullName>
    </recommendedName>
</protein>
<evidence type="ECO:0000259" key="4">
    <source>
        <dbReference type="PROSITE" id="PS50103"/>
    </source>
</evidence>
<dbReference type="InterPro" id="IPR036770">
    <property type="entry name" value="Ankyrin_rpt-contain_sf"/>
</dbReference>
<feature type="compositionally biased region" description="Polar residues" evidence="3">
    <location>
        <begin position="572"/>
        <end position="589"/>
    </location>
</feature>